<dbReference type="Proteomes" id="UP000017836">
    <property type="component" value="Unassembled WGS sequence"/>
</dbReference>
<protein>
    <submittedName>
        <fullName evidence="2">Uncharacterized protein</fullName>
    </submittedName>
</protein>
<sequence>MMKKDGYESGSKTFDLGVWKLCVHGRAEQADKLCKEAEERGVTIKSTVCEVDPRFDEKKNAKKEKPKRETLPMKIERKRRGRGLGTQAELCEEAE</sequence>
<name>U5CZP9_AMBTC</name>
<proteinExistence type="predicted"/>
<feature type="compositionally biased region" description="Basic and acidic residues" evidence="1">
    <location>
        <begin position="66"/>
        <end position="75"/>
    </location>
</feature>
<dbReference type="OMA" id="PKAYQVD"/>
<accession>U5CZP9</accession>
<gene>
    <name evidence="2" type="ORF">AMTR_s00038p00159680</name>
</gene>
<organism evidence="2 3">
    <name type="scientific">Amborella trichopoda</name>
    <dbReference type="NCBI Taxonomy" id="13333"/>
    <lineage>
        <taxon>Eukaryota</taxon>
        <taxon>Viridiplantae</taxon>
        <taxon>Streptophyta</taxon>
        <taxon>Embryophyta</taxon>
        <taxon>Tracheophyta</taxon>
        <taxon>Spermatophyta</taxon>
        <taxon>Magnoliopsida</taxon>
        <taxon>Amborellales</taxon>
        <taxon>Amborellaceae</taxon>
        <taxon>Amborella</taxon>
    </lineage>
</organism>
<evidence type="ECO:0000313" key="3">
    <source>
        <dbReference type="Proteomes" id="UP000017836"/>
    </source>
</evidence>
<reference evidence="3" key="1">
    <citation type="journal article" date="2013" name="Science">
        <title>The Amborella genome and the evolution of flowering plants.</title>
        <authorList>
            <consortium name="Amborella Genome Project"/>
        </authorList>
    </citation>
    <scope>NUCLEOTIDE SEQUENCE [LARGE SCALE GENOMIC DNA]</scope>
</reference>
<dbReference type="AlphaFoldDB" id="U5CZP9"/>
<keyword evidence="3" id="KW-1185">Reference proteome</keyword>
<dbReference type="Gramene" id="ERN14597">
    <property type="protein sequence ID" value="ERN14597"/>
    <property type="gene ID" value="AMTR_s00038p00159680"/>
</dbReference>
<dbReference type="HOGENOM" id="CLU_2375617_0_0_1"/>
<evidence type="ECO:0000256" key="1">
    <source>
        <dbReference type="SAM" id="MobiDB-lite"/>
    </source>
</evidence>
<dbReference type="STRING" id="13333.U5CZP9"/>
<dbReference type="EMBL" id="KI392532">
    <property type="protein sequence ID" value="ERN14597.1"/>
    <property type="molecule type" value="Genomic_DNA"/>
</dbReference>
<feature type="region of interest" description="Disordered" evidence="1">
    <location>
        <begin position="58"/>
        <end position="95"/>
    </location>
</feature>
<evidence type="ECO:0000313" key="2">
    <source>
        <dbReference type="EMBL" id="ERN14597.1"/>
    </source>
</evidence>